<keyword evidence="1" id="KW-0812">Transmembrane</keyword>
<dbReference type="Proteomes" id="UP000317650">
    <property type="component" value="Chromosome 5"/>
</dbReference>
<sequence length="132" mass="15336">MCQVNHRLRHRWTSINRSVYRKANLEFKLTQAGRVTAFILRYSRLPRSSFQFPDRGTPARFLFEISPELLVSAVLLFFWFLSAKEAYLLILCWLERHSSLRASNFDGFWLQGMAATGKRVLLLTDGVAIPLD</sequence>
<keyword evidence="1" id="KW-0472">Membrane</keyword>
<evidence type="ECO:0000313" key="2">
    <source>
        <dbReference type="EMBL" id="THU67110.1"/>
    </source>
</evidence>
<evidence type="ECO:0000313" key="3">
    <source>
        <dbReference type="Proteomes" id="UP000317650"/>
    </source>
</evidence>
<feature type="transmembrane region" description="Helical" evidence="1">
    <location>
        <begin position="69"/>
        <end position="94"/>
    </location>
</feature>
<reference evidence="2 3" key="1">
    <citation type="journal article" date="2019" name="Nat. Plants">
        <title>Genome sequencing of Musa balbisiana reveals subgenome evolution and function divergence in polyploid bananas.</title>
        <authorList>
            <person name="Yao X."/>
        </authorList>
    </citation>
    <scope>NUCLEOTIDE SEQUENCE [LARGE SCALE GENOMIC DNA]</scope>
    <source>
        <strain evidence="3">cv. DH-PKW</strain>
        <tissue evidence="2">Leaves</tissue>
    </source>
</reference>
<keyword evidence="3" id="KW-1185">Reference proteome</keyword>
<accession>A0A4S8JXS0</accession>
<dbReference type="EMBL" id="PYDT01000003">
    <property type="protein sequence ID" value="THU67110.1"/>
    <property type="molecule type" value="Genomic_DNA"/>
</dbReference>
<organism evidence="2 3">
    <name type="scientific">Musa balbisiana</name>
    <name type="common">Banana</name>
    <dbReference type="NCBI Taxonomy" id="52838"/>
    <lineage>
        <taxon>Eukaryota</taxon>
        <taxon>Viridiplantae</taxon>
        <taxon>Streptophyta</taxon>
        <taxon>Embryophyta</taxon>
        <taxon>Tracheophyta</taxon>
        <taxon>Spermatophyta</taxon>
        <taxon>Magnoliopsida</taxon>
        <taxon>Liliopsida</taxon>
        <taxon>Zingiberales</taxon>
        <taxon>Musaceae</taxon>
        <taxon>Musa</taxon>
    </lineage>
</organism>
<proteinExistence type="predicted"/>
<evidence type="ECO:0000256" key="1">
    <source>
        <dbReference type="SAM" id="Phobius"/>
    </source>
</evidence>
<name>A0A4S8JXS0_MUSBA</name>
<protein>
    <submittedName>
        <fullName evidence="2">Uncharacterized protein</fullName>
    </submittedName>
</protein>
<comment type="caution">
    <text evidence="2">The sequence shown here is derived from an EMBL/GenBank/DDBJ whole genome shotgun (WGS) entry which is preliminary data.</text>
</comment>
<keyword evidence="1" id="KW-1133">Transmembrane helix</keyword>
<gene>
    <name evidence="2" type="ORF">C4D60_Mb05t21200</name>
</gene>
<dbReference type="AlphaFoldDB" id="A0A4S8JXS0"/>